<feature type="domain" description="EXPERA" evidence="8">
    <location>
        <begin position="10"/>
        <end position="146"/>
    </location>
</feature>
<dbReference type="PANTHER" id="PTHR31204:SF1">
    <property type="entry name" value="SIGMA INTRACELLULAR RECEPTOR 2"/>
    <property type="match status" value="1"/>
</dbReference>
<dbReference type="AlphaFoldDB" id="A0A9P4IFK0"/>
<accession>A0A9P4IFK0</accession>
<evidence type="ECO:0000256" key="6">
    <source>
        <dbReference type="ARBA" id="ARBA00023136"/>
    </source>
</evidence>
<comment type="subcellular location">
    <subcellularLocation>
        <location evidence="1">Endoplasmic reticulum membrane</location>
        <topology evidence="1">Multi-pass membrane protein</topology>
    </subcellularLocation>
</comment>
<keyword evidence="10" id="KW-1185">Reference proteome</keyword>
<dbReference type="OrthoDB" id="433124at2759"/>
<evidence type="ECO:0000256" key="1">
    <source>
        <dbReference type="ARBA" id="ARBA00004477"/>
    </source>
</evidence>
<evidence type="ECO:0000256" key="3">
    <source>
        <dbReference type="ARBA" id="ARBA00022692"/>
    </source>
</evidence>
<dbReference type="PIRSF" id="PIRSF031032">
    <property type="entry name" value="TMP_97_prd"/>
    <property type="match status" value="1"/>
</dbReference>
<reference evidence="9" key="1">
    <citation type="journal article" date="2020" name="Stud. Mycol.">
        <title>101 Dothideomycetes genomes: a test case for predicting lifestyles and emergence of pathogens.</title>
        <authorList>
            <person name="Haridas S."/>
            <person name="Albert R."/>
            <person name="Binder M."/>
            <person name="Bloem J."/>
            <person name="Labutti K."/>
            <person name="Salamov A."/>
            <person name="Andreopoulos B."/>
            <person name="Baker S."/>
            <person name="Barry K."/>
            <person name="Bills G."/>
            <person name="Bluhm B."/>
            <person name="Cannon C."/>
            <person name="Castanera R."/>
            <person name="Culley D."/>
            <person name="Daum C."/>
            <person name="Ezra D."/>
            <person name="Gonzalez J."/>
            <person name="Henrissat B."/>
            <person name="Kuo A."/>
            <person name="Liang C."/>
            <person name="Lipzen A."/>
            <person name="Lutzoni F."/>
            <person name="Magnuson J."/>
            <person name="Mondo S."/>
            <person name="Nolan M."/>
            <person name="Ohm R."/>
            <person name="Pangilinan J."/>
            <person name="Park H.-J."/>
            <person name="Ramirez L."/>
            <person name="Alfaro M."/>
            <person name="Sun H."/>
            <person name="Tritt A."/>
            <person name="Yoshinaga Y."/>
            <person name="Zwiers L.-H."/>
            <person name="Turgeon B."/>
            <person name="Goodwin S."/>
            <person name="Spatafora J."/>
            <person name="Crous P."/>
            <person name="Grigoriev I."/>
        </authorList>
    </citation>
    <scope>NUCLEOTIDE SEQUENCE</scope>
    <source>
        <strain evidence="9">CBS 133067</strain>
    </source>
</reference>
<evidence type="ECO:0000256" key="7">
    <source>
        <dbReference type="PIRNR" id="PIRNR031032"/>
    </source>
</evidence>
<dbReference type="GO" id="GO:0005789">
    <property type="term" value="C:endoplasmic reticulum membrane"/>
    <property type="evidence" value="ECO:0007669"/>
    <property type="project" value="UniProtKB-SubCell"/>
</dbReference>
<dbReference type="EMBL" id="ML978126">
    <property type="protein sequence ID" value="KAF2098737.1"/>
    <property type="molecule type" value="Genomic_DNA"/>
</dbReference>
<evidence type="ECO:0000313" key="10">
    <source>
        <dbReference type="Proteomes" id="UP000799772"/>
    </source>
</evidence>
<evidence type="ECO:0000256" key="5">
    <source>
        <dbReference type="ARBA" id="ARBA00022989"/>
    </source>
</evidence>
<comment type="similarity">
    <text evidence="2">Belongs to the TMEM97/sigma-2 receptor family.</text>
</comment>
<sequence>MARSLFSRKLDIVYLIFFIIHIPIIFAVDAYPLYPPSIRPAWMDEIRNFYITTYRDQFFISPPAWFNAYLWMEILYHVPVSVWAIGAILRDDPKLPIHLLVFAVQTGVTTFTCIADYLSWSNFRNEEKIRLGQLYVPYLALAVFMGVDMYRRLDVTLGVKSGGSKKNN</sequence>
<feature type="transmembrane region" description="Helical" evidence="7">
    <location>
        <begin position="12"/>
        <end position="34"/>
    </location>
</feature>
<gene>
    <name evidence="9" type="ORF">NA57DRAFT_75976</name>
</gene>
<keyword evidence="6 7" id="KW-0472">Membrane</keyword>
<dbReference type="InterPro" id="IPR016964">
    <property type="entry name" value="Sigma2_recept"/>
</dbReference>
<feature type="transmembrane region" description="Helical" evidence="7">
    <location>
        <begin position="68"/>
        <end position="89"/>
    </location>
</feature>
<keyword evidence="3 7" id="KW-0812">Transmembrane</keyword>
<dbReference type="Pfam" id="PF05241">
    <property type="entry name" value="EBP"/>
    <property type="match status" value="1"/>
</dbReference>
<feature type="transmembrane region" description="Helical" evidence="7">
    <location>
        <begin position="132"/>
        <end position="150"/>
    </location>
</feature>
<dbReference type="InterPro" id="IPR033118">
    <property type="entry name" value="EXPERA"/>
</dbReference>
<name>A0A9P4IFK0_9PEZI</name>
<protein>
    <recommendedName>
        <fullName evidence="7">Efficient mitochondria targeting-associated protein 19</fullName>
    </recommendedName>
</protein>
<proteinExistence type="inferred from homology"/>
<evidence type="ECO:0000313" key="9">
    <source>
        <dbReference type="EMBL" id="KAF2098737.1"/>
    </source>
</evidence>
<evidence type="ECO:0000259" key="8">
    <source>
        <dbReference type="PROSITE" id="PS51751"/>
    </source>
</evidence>
<comment type="caution">
    <text evidence="9">The sequence shown here is derived from an EMBL/GenBank/DDBJ whole genome shotgun (WGS) entry which is preliminary data.</text>
</comment>
<feature type="transmembrane region" description="Helical" evidence="7">
    <location>
        <begin position="96"/>
        <end position="120"/>
    </location>
</feature>
<organism evidence="9 10">
    <name type="scientific">Rhizodiscina lignyota</name>
    <dbReference type="NCBI Taxonomy" id="1504668"/>
    <lineage>
        <taxon>Eukaryota</taxon>
        <taxon>Fungi</taxon>
        <taxon>Dikarya</taxon>
        <taxon>Ascomycota</taxon>
        <taxon>Pezizomycotina</taxon>
        <taxon>Dothideomycetes</taxon>
        <taxon>Pleosporomycetidae</taxon>
        <taxon>Aulographales</taxon>
        <taxon>Rhizodiscinaceae</taxon>
        <taxon>Rhizodiscina</taxon>
    </lineage>
</organism>
<evidence type="ECO:0000256" key="2">
    <source>
        <dbReference type="ARBA" id="ARBA00009096"/>
    </source>
</evidence>
<dbReference type="InterPro" id="IPR051987">
    <property type="entry name" value="Sigma-2_receptor-like"/>
</dbReference>
<evidence type="ECO:0000256" key="4">
    <source>
        <dbReference type="ARBA" id="ARBA00022824"/>
    </source>
</evidence>
<dbReference type="Proteomes" id="UP000799772">
    <property type="component" value="Unassembled WGS sequence"/>
</dbReference>
<keyword evidence="5 7" id="KW-1133">Transmembrane helix</keyword>
<dbReference type="PROSITE" id="PS51751">
    <property type="entry name" value="EXPERA"/>
    <property type="match status" value="1"/>
</dbReference>
<dbReference type="PANTHER" id="PTHR31204">
    <property type="entry name" value="SIGMA INTRACELLULAR RECEPTOR 2"/>
    <property type="match status" value="1"/>
</dbReference>
<keyword evidence="4 7" id="KW-0256">Endoplasmic reticulum</keyword>